<dbReference type="Proteomes" id="UP000054995">
    <property type="component" value="Unassembled WGS sequence"/>
</dbReference>
<comment type="caution">
    <text evidence="1">The sequence shown here is derived from an EMBL/GenBank/DDBJ whole genome shotgun (WGS) entry which is preliminary data.</text>
</comment>
<gene>
    <name evidence="1" type="ORF">T4D_10119</name>
</gene>
<evidence type="ECO:0000313" key="2">
    <source>
        <dbReference type="Proteomes" id="UP000054995"/>
    </source>
</evidence>
<evidence type="ECO:0000313" key="1">
    <source>
        <dbReference type="EMBL" id="KRY85723.1"/>
    </source>
</evidence>
<proteinExistence type="predicted"/>
<protein>
    <submittedName>
        <fullName evidence="1">Uncharacterized protein</fullName>
    </submittedName>
</protein>
<dbReference type="EMBL" id="JYDT01000085">
    <property type="protein sequence ID" value="KRY85723.1"/>
    <property type="molecule type" value="Genomic_DNA"/>
</dbReference>
<accession>A0A0V1FI51</accession>
<dbReference type="AlphaFoldDB" id="A0A0V1FI51"/>
<organism evidence="1 2">
    <name type="scientific">Trichinella pseudospiralis</name>
    <name type="common">Parasitic roundworm</name>
    <dbReference type="NCBI Taxonomy" id="6337"/>
    <lineage>
        <taxon>Eukaryota</taxon>
        <taxon>Metazoa</taxon>
        <taxon>Ecdysozoa</taxon>
        <taxon>Nematoda</taxon>
        <taxon>Enoplea</taxon>
        <taxon>Dorylaimia</taxon>
        <taxon>Trichinellida</taxon>
        <taxon>Trichinellidae</taxon>
        <taxon>Trichinella</taxon>
    </lineage>
</organism>
<sequence>MKSVLFVFHMLRLDTLRGVLTKSIFCYGVFCPIVQSTKNRFLTLHYANNDRHKGAFLSIKVHLFI</sequence>
<reference evidence="1 2" key="1">
    <citation type="submission" date="2015-01" db="EMBL/GenBank/DDBJ databases">
        <title>Evolution of Trichinella species and genotypes.</title>
        <authorList>
            <person name="Korhonen P.K."/>
            <person name="Edoardo P."/>
            <person name="Giuseppe L.R."/>
            <person name="Gasser R.B."/>
        </authorList>
    </citation>
    <scope>NUCLEOTIDE SEQUENCE [LARGE SCALE GENOMIC DNA]</scope>
    <source>
        <strain evidence="1">ISS470</strain>
    </source>
</reference>
<keyword evidence="2" id="KW-1185">Reference proteome</keyword>
<name>A0A0V1FI51_TRIPS</name>